<dbReference type="OrthoDB" id="9790882at2"/>
<feature type="domain" description="EAL" evidence="2">
    <location>
        <begin position="514"/>
        <end position="767"/>
    </location>
</feature>
<dbReference type="EMBL" id="AP018828">
    <property type="protein sequence ID" value="BBF81754.1"/>
    <property type="molecule type" value="Genomic_DNA"/>
</dbReference>
<keyword evidence="1" id="KW-0812">Transmembrane</keyword>
<dbReference type="Pfam" id="PF05226">
    <property type="entry name" value="CHASE2"/>
    <property type="match status" value="1"/>
</dbReference>
<dbReference type="PANTHER" id="PTHR33121:SF79">
    <property type="entry name" value="CYCLIC DI-GMP PHOSPHODIESTERASE PDED-RELATED"/>
    <property type="match status" value="1"/>
</dbReference>
<accession>A0A3G9G9D4</accession>
<reference evidence="4" key="2">
    <citation type="journal article" date="2017" name="Plant Physiol. Biochem.">
        <title>Differential oxidative and antioxidative response of duckweed Lemna minor toward plant growth promoting/inhibiting bacteria.</title>
        <authorList>
            <person name="Ishizawa H."/>
            <person name="Kuroda M."/>
            <person name="Morikawa M."/>
            <person name="Ike M."/>
        </authorList>
    </citation>
    <scope>NUCLEOTIDE SEQUENCE [LARGE SCALE GENOMIC DNA]</scope>
    <source>
        <strain evidence="4">M6</strain>
    </source>
</reference>
<name>A0A3G9G9D4_9CAUL</name>
<dbReference type="GO" id="GO:0071111">
    <property type="term" value="F:cyclic-guanylate-specific phosphodiesterase activity"/>
    <property type="evidence" value="ECO:0007669"/>
    <property type="project" value="InterPro"/>
</dbReference>
<evidence type="ECO:0000313" key="4">
    <source>
        <dbReference type="Proteomes" id="UP000278756"/>
    </source>
</evidence>
<dbReference type="Proteomes" id="UP000278756">
    <property type="component" value="Chromosome 2"/>
</dbReference>
<dbReference type="InterPro" id="IPR050706">
    <property type="entry name" value="Cyclic-di-GMP_PDE-like"/>
</dbReference>
<protein>
    <submittedName>
        <fullName evidence="3">Diguanylate cyclase/phosphodiesterase</fullName>
    </submittedName>
</protein>
<gene>
    <name evidence="3" type="ORF">EM6_2362</name>
</gene>
<organism evidence="3 4">
    <name type="scientific">Asticcacaulis excentricus</name>
    <dbReference type="NCBI Taxonomy" id="78587"/>
    <lineage>
        <taxon>Bacteria</taxon>
        <taxon>Pseudomonadati</taxon>
        <taxon>Pseudomonadota</taxon>
        <taxon>Alphaproteobacteria</taxon>
        <taxon>Caulobacterales</taxon>
        <taxon>Caulobacteraceae</taxon>
        <taxon>Asticcacaulis</taxon>
    </lineage>
</organism>
<evidence type="ECO:0000259" key="2">
    <source>
        <dbReference type="PROSITE" id="PS50883"/>
    </source>
</evidence>
<keyword evidence="1" id="KW-1133">Transmembrane helix</keyword>
<dbReference type="Gene3D" id="3.20.20.450">
    <property type="entry name" value="EAL domain"/>
    <property type="match status" value="1"/>
</dbReference>
<dbReference type="CDD" id="cd01948">
    <property type="entry name" value="EAL"/>
    <property type="match status" value="1"/>
</dbReference>
<sequence length="773" mass="85606">MTSPNTPTSFKDRIRKSVALIVLLVVSAVLTLIEIGHPLELFLRAARNSFQKMPVSGEMVVVGVDDEALSSLGPWPWKHAHMAGLTERLFADGARRVFFMTPLTDQGESRNRLLADSFARYPGRVFVGAKADYRLGPKRVTYILPPDIVRDEAQTVSLVRYVAFWGGFSSIPYKTDVEDQALDSIESVLSGVYGSTQERFPINYAFDSSTIPYASAADVLSGKARASSFRGKDVVVGFNAPSLGDQLRVLGQGHKSPTAAVVVLGAETLKHGRPLQLGWLPGWLFAAIIAACLLSPRMKRGKRLLMLGAVVTLLVVPGVLERFNIFMDIMGGITLLLLTGIYVLWRRFGAQEKKGGTINPVSGLYTPNAIRHEDRLDGRQLVAARIRRYAEMVSALPPEAERLLVKEIVARLELGAGGAQLYHGDDGNFFWLSNLYDHDLLIEQFTALHVIFRSPIRFARNSFDVDISFGVDREFDLPVSHRLTSALAAAHSAEQDGTRWRLHDPSQISEKEWNLSLLGELDDALDAGKIWVAYQPKMDLYSKELLGAEALVRWTHETRGPVSPLEFVEMAERHGRIDRLTDFVLNDALKVAKTVLLTKPEFRISVNISPSLLTSRDIMDMVKAALDRHQVPPSCLILEVTETHAIAQNETPSLLMAEFRDMGIGLSIDDYGTGLSTLEYLRKIPATELKIDRRFTQDICENKADRAVMKSTIQLAHALGMKAVAEGIETLEVLSLLARMGCDTGQGYYIARPMDAKAFLARMAAEAEQLRHG</sequence>
<reference evidence="4" key="1">
    <citation type="journal article" date="2017" name="Biotechnol. Biofuels">
        <title>Evaluation of environmental bacterial communities as a factor affecting the growth of duckweed Lemna minor.</title>
        <authorList>
            <person name="Ishizawa H."/>
            <person name="Kuroda M."/>
            <person name="Morikawa M."/>
            <person name="Ike M."/>
        </authorList>
    </citation>
    <scope>NUCLEOTIDE SEQUENCE [LARGE SCALE GENOMIC DNA]</scope>
    <source>
        <strain evidence="4">M6</strain>
    </source>
</reference>
<feature type="transmembrane region" description="Helical" evidence="1">
    <location>
        <begin position="277"/>
        <end position="296"/>
    </location>
</feature>
<dbReference type="Pfam" id="PF00563">
    <property type="entry name" value="EAL"/>
    <property type="match status" value="1"/>
</dbReference>
<feature type="transmembrane region" description="Helical" evidence="1">
    <location>
        <begin position="303"/>
        <end position="320"/>
    </location>
</feature>
<proteinExistence type="predicted"/>
<keyword evidence="1" id="KW-0472">Membrane</keyword>
<dbReference type="PROSITE" id="PS50883">
    <property type="entry name" value="EAL"/>
    <property type="match status" value="1"/>
</dbReference>
<dbReference type="PANTHER" id="PTHR33121">
    <property type="entry name" value="CYCLIC DI-GMP PHOSPHODIESTERASE PDEF"/>
    <property type="match status" value="1"/>
</dbReference>
<evidence type="ECO:0000256" key="1">
    <source>
        <dbReference type="SAM" id="Phobius"/>
    </source>
</evidence>
<dbReference type="AlphaFoldDB" id="A0A3G9G9D4"/>
<evidence type="ECO:0000313" key="3">
    <source>
        <dbReference type="EMBL" id="BBF81754.1"/>
    </source>
</evidence>
<feature type="transmembrane region" description="Helical" evidence="1">
    <location>
        <begin position="326"/>
        <end position="345"/>
    </location>
</feature>
<dbReference type="RefSeq" id="WP_126423302.1">
    <property type="nucleotide sequence ID" value="NZ_AP018828.1"/>
</dbReference>
<dbReference type="SMART" id="SM01080">
    <property type="entry name" value="CHASE2"/>
    <property type="match status" value="1"/>
</dbReference>
<dbReference type="SMART" id="SM00052">
    <property type="entry name" value="EAL"/>
    <property type="match status" value="1"/>
</dbReference>
<dbReference type="InterPro" id="IPR007890">
    <property type="entry name" value="CHASE2"/>
</dbReference>
<dbReference type="InterPro" id="IPR001633">
    <property type="entry name" value="EAL_dom"/>
</dbReference>
<dbReference type="InterPro" id="IPR035919">
    <property type="entry name" value="EAL_sf"/>
</dbReference>
<dbReference type="SUPFAM" id="SSF141868">
    <property type="entry name" value="EAL domain-like"/>
    <property type="match status" value="1"/>
</dbReference>